<evidence type="ECO:0000313" key="3">
    <source>
        <dbReference type="Proteomes" id="UP000431451"/>
    </source>
</evidence>
<sequence length="662" mass="75231">MTEIFSIIKRKDERNKILISGIIIFIISLISELISLRISNMLMIRPEKALFPVLGLYLGPSGALGVAIGSLIIDVSICKYSLSIAMVNFCLNFFYSYAPYKLWYTFNIKDKCEIPNLNNIRSILKYIFIIFINYLSVSLISELSLSVLLGQNINIEIMILRFLNNYNFQVILEMLILIILSTTDIKPHIPRSKTNILKNVNYEYIVYLMALLSVILILISNNNFIENKILIILGLAFIYVLLFIFICMPIVNKVNTVEISKIRGVFSIKGKITVGLLTFGIVFIVILCIVAYVSIEAALGFNTNINITEHLVVKYKKIYLTICIFGYLVFGLTLLALRYVESKIIIPIQILFNSVEEFGRNKHYDKKKQEEIKEEFALIKTGDEIEELAIAFEKMMCQIQSYVKNLSTVTEKIQKESTELSVAKNIQSAILPKAFEAFPERKDFNIVARMNPAKEIGGDFYDFFLIDEDKLAFVIADVSGKGVPAALFMMISKTIIKNLLKSSSDIEDVVEKVNNELSENNDTFMFVTSFLGIVDLKTGIMTYVNAGHNPPLIKRNNDKFNYMNVKNNCILAIMPQAKFEKQELQLEEGDILFAYTDGVTEAMDINGDLYGAGKLRDVLNEKCTQSKDIYEIIPLIEESIDEYCIGEDQTDDVTILIFQYIG</sequence>
<dbReference type="InterPro" id="IPR052016">
    <property type="entry name" value="Bact_Sigma-Reg"/>
</dbReference>
<dbReference type="Proteomes" id="UP000431451">
    <property type="component" value="Unassembled WGS sequence"/>
</dbReference>
<dbReference type="GeneID" id="68877421"/>
<dbReference type="InterPro" id="IPR001932">
    <property type="entry name" value="PPM-type_phosphatase-like_dom"/>
</dbReference>
<organism evidence="2 3">
    <name type="scientific">Clostridium neonatale</name>
    <dbReference type="NCBI Taxonomy" id="137838"/>
    <lineage>
        <taxon>Bacteria</taxon>
        <taxon>Bacillati</taxon>
        <taxon>Bacillota</taxon>
        <taxon>Clostridia</taxon>
        <taxon>Eubacteriales</taxon>
        <taxon>Clostridiaceae</taxon>
        <taxon>Clostridium</taxon>
    </lineage>
</organism>
<dbReference type="GO" id="GO:0016791">
    <property type="term" value="F:phosphatase activity"/>
    <property type="evidence" value="ECO:0007669"/>
    <property type="project" value="TreeGrafter"/>
</dbReference>
<name>A0A650M0A0_9CLOT</name>
<dbReference type="RefSeq" id="WP_243123146.1">
    <property type="nucleotide sequence ID" value="NZ_CAMTCL010000275.1"/>
</dbReference>
<dbReference type="Gene3D" id="6.10.340.10">
    <property type="match status" value="1"/>
</dbReference>
<dbReference type="EMBL" id="UWJD01000001">
    <property type="protein sequence ID" value="VCT84448.1"/>
    <property type="molecule type" value="Genomic_DNA"/>
</dbReference>
<evidence type="ECO:0000313" key="2">
    <source>
        <dbReference type="EMBL" id="VCT84448.1"/>
    </source>
</evidence>
<keyword evidence="1 2" id="KW-0378">Hydrolase</keyword>
<dbReference type="SMART" id="SM00331">
    <property type="entry name" value="PP2C_SIG"/>
    <property type="match status" value="1"/>
</dbReference>
<proteinExistence type="predicted"/>
<dbReference type="Pfam" id="PF07228">
    <property type="entry name" value="SpoIIE"/>
    <property type="match status" value="1"/>
</dbReference>
<dbReference type="PANTHER" id="PTHR43156:SF2">
    <property type="entry name" value="STAGE II SPORULATION PROTEIN E"/>
    <property type="match status" value="1"/>
</dbReference>
<dbReference type="EC" id="3.1.3.3" evidence="2"/>
<dbReference type="InterPro" id="IPR036457">
    <property type="entry name" value="PPM-type-like_dom_sf"/>
</dbReference>
<dbReference type="Gene3D" id="3.60.40.10">
    <property type="entry name" value="PPM-type phosphatase domain"/>
    <property type="match status" value="1"/>
</dbReference>
<evidence type="ECO:0000256" key="1">
    <source>
        <dbReference type="ARBA" id="ARBA00022801"/>
    </source>
</evidence>
<dbReference type="AlphaFoldDB" id="A0A650M0A0"/>
<gene>
    <name evidence="2" type="primary">rsbU</name>
    <name evidence="2" type="ORF">CNEONATNEC25_02048</name>
</gene>
<dbReference type="SUPFAM" id="SSF81606">
    <property type="entry name" value="PP2C-like"/>
    <property type="match status" value="1"/>
</dbReference>
<protein>
    <submittedName>
        <fullName evidence="2">Phosphoserine phosphatase RsbU</fullName>
        <ecNumber evidence="2">3.1.3.3</ecNumber>
    </submittedName>
</protein>
<reference evidence="2 3" key="1">
    <citation type="submission" date="2018-06" db="EMBL/GenBank/DDBJ databases">
        <authorList>
            <consortium name="IHU Genomes"/>
        </authorList>
    </citation>
    <scope>NUCLEOTIDE SEQUENCE [LARGE SCALE GENOMIC DNA]</scope>
    <source>
        <strain evidence="2 3">NEC25</strain>
    </source>
</reference>
<dbReference type="PANTHER" id="PTHR43156">
    <property type="entry name" value="STAGE II SPORULATION PROTEIN E-RELATED"/>
    <property type="match status" value="1"/>
</dbReference>
<accession>A0A650M0A0</accession>